<evidence type="ECO:0000313" key="1">
    <source>
        <dbReference type="EMBL" id="GMN50797.1"/>
    </source>
</evidence>
<organism evidence="1 2">
    <name type="scientific">Ficus carica</name>
    <name type="common">Common fig</name>
    <dbReference type="NCBI Taxonomy" id="3494"/>
    <lineage>
        <taxon>Eukaryota</taxon>
        <taxon>Viridiplantae</taxon>
        <taxon>Streptophyta</taxon>
        <taxon>Embryophyta</taxon>
        <taxon>Tracheophyta</taxon>
        <taxon>Spermatophyta</taxon>
        <taxon>Magnoliopsida</taxon>
        <taxon>eudicotyledons</taxon>
        <taxon>Gunneridae</taxon>
        <taxon>Pentapetalae</taxon>
        <taxon>rosids</taxon>
        <taxon>fabids</taxon>
        <taxon>Rosales</taxon>
        <taxon>Moraceae</taxon>
        <taxon>Ficeae</taxon>
        <taxon>Ficus</taxon>
    </lineage>
</organism>
<sequence>MQNIQHPFQSLKSSGGSAIRSVVCVDPRGQTDDISNDLLDKELSIQMIFDTNDVPISPAGCLTTNTGDTMPKEICPLQGRRESTEDSLMPKEICPMNGLKISSGRKIFPEEILIRSSRLQMPMNCNCRMRIFPKRRSEFPRLKTKCQRRSALQQGWRTDNLISNDKWEYHPTEGKFCNFCQRRFAQQS</sequence>
<name>A0AA88AHC6_FICCA</name>
<gene>
    <name evidence="1" type="ORF">TIFTF001_019960</name>
</gene>
<keyword evidence="2" id="KW-1185">Reference proteome</keyword>
<accession>A0AA88AHC6</accession>
<reference evidence="1" key="1">
    <citation type="submission" date="2023-07" db="EMBL/GenBank/DDBJ databases">
        <title>draft genome sequence of fig (Ficus carica).</title>
        <authorList>
            <person name="Takahashi T."/>
            <person name="Nishimura K."/>
        </authorList>
    </citation>
    <scope>NUCLEOTIDE SEQUENCE</scope>
</reference>
<proteinExistence type="predicted"/>
<dbReference type="Gramene" id="FCD_00012593-RA">
    <property type="protein sequence ID" value="FCD_00012593-RA:cds"/>
    <property type="gene ID" value="FCD_00012593"/>
</dbReference>
<comment type="caution">
    <text evidence="1">The sequence shown here is derived from an EMBL/GenBank/DDBJ whole genome shotgun (WGS) entry which is preliminary data.</text>
</comment>
<dbReference type="AlphaFoldDB" id="A0AA88AHC6"/>
<dbReference type="EMBL" id="BTGU01000035">
    <property type="protein sequence ID" value="GMN50797.1"/>
    <property type="molecule type" value="Genomic_DNA"/>
</dbReference>
<evidence type="ECO:0000313" key="2">
    <source>
        <dbReference type="Proteomes" id="UP001187192"/>
    </source>
</evidence>
<protein>
    <submittedName>
        <fullName evidence="1">Uncharacterized protein</fullName>
    </submittedName>
</protein>
<dbReference type="Proteomes" id="UP001187192">
    <property type="component" value="Unassembled WGS sequence"/>
</dbReference>